<protein>
    <submittedName>
        <fullName evidence="2">Uncharacterized protein</fullName>
    </submittedName>
</protein>
<feature type="region of interest" description="Disordered" evidence="1">
    <location>
        <begin position="30"/>
        <end position="57"/>
    </location>
</feature>
<reference evidence="2 3" key="1">
    <citation type="submission" date="2019-05" db="EMBL/GenBank/DDBJ databases">
        <title>Another draft genome of Portunus trituberculatus and its Hox gene families provides insights of decapod evolution.</title>
        <authorList>
            <person name="Jeong J.-H."/>
            <person name="Song I."/>
            <person name="Kim S."/>
            <person name="Choi T."/>
            <person name="Kim D."/>
            <person name="Ryu S."/>
            <person name="Kim W."/>
        </authorList>
    </citation>
    <scope>NUCLEOTIDE SEQUENCE [LARGE SCALE GENOMIC DNA]</scope>
    <source>
        <tissue evidence="2">Muscle</tissue>
    </source>
</reference>
<dbReference type="Proteomes" id="UP000324222">
    <property type="component" value="Unassembled WGS sequence"/>
</dbReference>
<evidence type="ECO:0000313" key="2">
    <source>
        <dbReference type="EMBL" id="MPC50096.1"/>
    </source>
</evidence>
<evidence type="ECO:0000256" key="1">
    <source>
        <dbReference type="SAM" id="MobiDB-lite"/>
    </source>
</evidence>
<feature type="compositionally biased region" description="Basic and acidic residues" evidence="1">
    <location>
        <begin position="30"/>
        <end position="41"/>
    </location>
</feature>
<gene>
    <name evidence="2" type="ORF">E2C01_043917</name>
</gene>
<sequence>MKFIRFSLHLAETVTNFRINNDSIGQSLKHEPSAWAKRETHGAAAASPSPMTLATPRPHLLVYTPN</sequence>
<accession>A0A5B7FWZ0</accession>
<organism evidence="2 3">
    <name type="scientific">Portunus trituberculatus</name>
    <name type="common">Swimming crab</name>
    <name type="synonym">Neptunus trituberculatus</name>
    <dbReference type="NCBI Taxonomy" id="210409"/>
    <lineage>
        <taxon>Eukaryota</taxon>
        <taxon>Metazoa</taxon>
        <taxon>Ecdysozoa</taxon>
        <taxon>Arthropoda</taxon>
        <taxon>Crustacea</taxon>
        <taxon>Multicrustacea</taxon>
        <taxon>Malacostraca</taxon>
        <taxon>Eumalacostraca</taxon>
        <taxon>Eucarida</taxon>
        <taxon>Decapoda</taxon>
        <taxon>Pleocyemata</taxon>
        <taxon>Brachyura</taxon>
        <taxon>Eubrachyura</taxon>
        <taxon>Portunoidea</taxon>
        <taxon>Portunidae</taxon>
        <taxon>Portuninae</taxon>
        <taxon>Portunus</taxon>
    </lineage>
</organism>
<evidence type="ECO:0000313" key="3">
    <source>
        <dbReference type="Proteomes" id="UP000324222"/>
    </source>
</evidence>
<dbReference type="AlphaFoldDB" id="A0A5B7FWZ0"/>
<proteinExistence type="predicted"/>
<dbReference type="EMBL" id="VSRR010009274">
    <property type="protein sequence ID" value="MPC50096.1"/>
    <property type="molecule type" value="Genomic_DNA"/>
</dbReference>
<comment type="caution">
    <text evidence="2">The sequence shown here is derived from an EMBL/GenBank/DDBJ whole genome shotgun (WGS) entry which is preliminary data.</text>
</comment>
<name>A0A5B7FWZ0_PORTR</name>
<keyword evidence="3" id="KW-1185">Reference proteome</keyword>